<evidence type="ECO:0000259" key="3">
    <source>
        <dbReference type="SMART" id="SM00646"/>
    </source>
</evidence>
<keyword evidence="1" id="KW-0378">Hydrolase</keyword>
<accession>A0A0K2SPR7</accession>
<dbReference type="STRING" id="1555112.LIP_3315"/>
<dbReference type="SMART" id="SM00646">
    <property type="entry name" value="Ami_3"/>
    <property type="match status" value="1"/>
</dbReference>
<dbReference type="GO" id="GO:0008745">
    <property type="term" value="F:N-acetylmuramoyl-L-alanine amidase activity"/>
    <property type="evidence" value="ECO:0007669"/>
    <property type="project" value="InterPro"/>
</dbReference>
<proteinExistence type="predicted"/>
<dbReference type="Gene3D" id="3.40.630.40">
    <property type="entry name" value="Zn-dependent exopeptidases"/>
    <property type="match status" value="1"/>
</dbReference>
<reference evidence="5" key="2">
    <citation type="journal article" date="2016" name="Int. J. Syst. Evol. Microbiol.">
        <title>Complete genome sequence and cell structure of Limnochorda pilosa, a Gram-negative spore-former within the phylum Firmicutes.</title>
        <authorList>
            <person name="Watanabe M."/>
            <person name="Kojima H."/>
            <person name="Fukui M."/>
        </authorList>
    </citation>
    <scope>NUCLEOTIDE SEQUENCE [LARGE SCALE GENOMIC DNA]</scope>
    <source>
        <strain evidence="5">HC45</strain>
    </source>
</reference>
<dbReference type="PANTHER" id="PTHR30404:SF0">
    <property type="entry name" value="N-ACETYLMURAMOYL-L-ALANINE AMIDASE AMIC"/>
    <property type="match status" value="1"/>
</dbReference>
<evidence type="ECO:0000313" key="5">
    <source>
        <dbReference type="Proteomes" id="UP000065807"/>
    </source>
</evidence>
<dbReference type="CDD" id="cd02696">
    <property type="entry name" value="MurNAc-LAA"/>
    <property type="match status" value="1"/>
</dbReference>
<dbReference type="Pfam" id="PF01520">
    <property type="entry name" value="Amidase_3"/>
    <property type="match status" value="1"/>
</dbReference>
<sequence>MSRRPIWVISGWTLLALLGLLLAAGVALIYAGTLPGRPAPRPGDRVLVDPGHGGIDSGCHWDQLFEKDLTLRMAVLVKNRLEEAGVPAFLTRSSDRDLDPLEPSIRGRHQRDLQARAELARQVRPVAMVSLHVNAGTGERLSGAMVFYQAQSPESRRLAALILEELRNVVPGNQNGILSADFYLLRSVPHPTVLVEAGFLTTARDRATLTSPDGQERIAEAVATGILAYLRGQAAPIPSDRPSLAPALGGFGRDRLEPDTDGCGS</sequence>
<name>A0A0K2SPR7_LIMPI</name>
<dbReference type="Proteomes" id="UP000065807">
    <property type="component" value="Chromosome"/>
</dbReference>
<dbReference type="KEGG" id="lpil:LIP_3315"/>
<dbReference type="GO" id="GO:0009253">
    <property type="term" value="P:peptidoglycan catabolic process"/>
    <property type="evidence" value="ECO:0007669"/>
    <property type="project" value="InterPro"/>
</dbReference>
<dbReference type="InterPro" id="IPR002508">
    <property type="entry name" value="MurNAc-LAA_cat"/>
</dbReference>
<feature type="region of interest" description="Disordered" evidence="2">
    <location>
        <begin position="240"/>
        <end position="265"/>
    </location>
</feature>
<dbReference type="InterPro" id="IPR050695">
    <property type="entry name" value="N-acetylmuramoyl_amidase_3"/>
</dbReference>
<dbReference type="AlphaFoldDB" id="A0A0K2SPR7"/>
<dbReference type="SUPFAM" id="SSF53187">
    <property type="entry name" value="Zn-dependent exopeptidases"/>
    <property type="match status" value="1"/>
</dbReference>
<evidence type="ECO:0000313" key="4">
    <source>
        <dbReference type="EMBL" id="BAS29128.1"/>
    </source>
</evidence>
<evidence type="ECO:0000256" key="2">
    <source>
        <dbReference type="SAM" id="MobiDB-lite"/>
    </source>
</evidence>
<protein>
    <submittedName>
        <fullName evidence="4">N-acetylmuramoyl-L-alanine amidase</fullName>
    </submittedName>
</protein>
<evidence type="ECO:0000256" key="1">
    <source>
        <dbReference type="ARBA" id="ARBA00022801"/>
    </source>
</evidence>
<dbReference type="PANTHER" id="PTHR30404">
    <property type="entry name" value="N-ACETYLMURAMOYL-L-ALANINE AMIDASE"/>
    <property type="match status" value="1"/>
</dbReference>
<dbReference type="OrthoDB" id="9806267at2"/>
<gene>
    <name evidence="4" type="ORF">LIP_3315</name>
</gene>
<dbReference type="RefSeq" id="WP_068140482.1">
    <property type="nucleotide sequence ID" value="NZ_AP014924.1"/>
</dbReference>
<keyword evidence="5" id="KW-1185">Reference proteome</keyword>
<organism evidence="4 5">
    <name type="scientific">Limnochorda pilosa</name>
    <dbReference type="NCBI Taxonomy" id="1555112"/>
    <lineage>
        <taxon>Bacteria</taxon>
        <taxon>Bacillati</taxon>
        <taxon>Bacillota</taxon>
        <taxon>Limnochordia</taxon>
        <taxon>Limnochordales</taxon>
        <taxon>Limnochordaceae</taxon>
        <taxon>Limnochorda</taxon>
    </lineage>
</organism>
<dbReference type="GO" id="GO:0030288">
    <property type="term" value="C:outer membrane-bounded periplasmic space"/>
    <property type="evidence" value="ECO:0007669"/>
    <property type="project" value="TreeGrafter"/>
</dbReference>
<feature type="domain" description="MurNAc-LAA" evidence="3">
    <location>
        <begin position="117"/>
        <end position="227"/>
    </location>
</feature>
<reference evidence="5" key="1">
    <citation type="submission" date="2015-07" db="EMBL/GenBank/DDBJ databases">
        <title>Complete genome sequence and phylogenetic analysis of Limnochorda pilosa.</title>
        <authorList>
            <person name="Watanabe M."/>
            <person name="Kojima H."/>
            <person name="Fukui M."/>
        </authorList>
    </citation>
    <scope>NUCLEOTIDE SEQUENCE [LARGE SCALE GENOMIC DNA]</scope>
    <source>
        <strain evidence="5">HC45</strain>
    </source>
</reference>
<dbReference type="EMBL" id="AP014924">
    <property type="protein sequence ID" value="BAS29128.1"/>
    <property type="molecule type" value="Genomic_DNA"/>
</dbReference>